<dbReference type="PANTHER" id="PTHR13132:SF29">
    <property type="entry name" value="ALPHA-(1,6)-FUCOSYLTRANSFERASE"/>
    <property type="match status" value="1"/>
</dbReference>
<dbReference type="GO" id="GO:0009312">
    <property type="term" value="P:oligosaccharide biosynthetic process"/>
    <property type="evidence" value="ECO:0007669"/>
    <property type="project" value="InterPro"/>
</dbReference>
<dbReference type="OrthoDB" id="7405520at2"/>
<accession>A0A1J1LMX1</accession>
<reference evidence="2" key="1">
    <citation type="submission" date="2015-10" db="EMBL/GenBank/DDBJ databases">
        <authorList>
            <person name="Regsiter A."/>
            <person name="william w."/>
        </authorList>
    </citation>
    <scope>NUCLEOTIDE SEQUENCE [LARGE SCALE GENOMIC DNA]</scope>
</reference>
<evidence type="ECO:0000313" key="1">
    <source>
        <dbReference type="EMBL" id="CUR33888.1"/>
    </source>
</evidence>
<dbReference type="GO" id="GO:0006487">
    <property type="term" value="P:protein N-linked glycosylation"/>
    <property type="evidence" value="ECO:0007669"/>
    <property type="project" value="TreeGrafter"/>
</dbReference>
<dbReference type="EMBL" id="CZDF01000165">
    <property type="protein sequence ID" value="CUR33888.1"/>
    <property type="molecule type" value="Genomic_DNA"/>
</dbReference>
<gene>
    <name evidence="1" type="ORF">PL9214590001</name>
</gene>
<dbReference type="Gene3D" id="3.40.50.11350">
    <property type="match status" value="1"/>
</dbReference>
<dbReference type="Pfam" id="PF05830">
    <property type="entry name" value="NodZ"/>
    <property type="match status" value="1"/>
</dbReference>
<dbReference type="InterPro" id="IPR008716">
    <property type="entry name" value="NodZ"/>
</dbReference>
<protein>
    <submittedName>
        <fullName evidence="1">Uncharacterized protein</fullName>
    </submittedName>
</protein>
<evidence type="ECO:0000313" key="2">
    <source>
        <dbReference type="Proteomes" id="UP000184315"/>
    </source>
</evidence>
<dbReference type="PANTHER" id="PTHR13132">
    <property type="entry name" value="ALPHA- 1,6 -FUCOSYLTRANSFERASE"/>
    <property type="match status" value="1"/>
</dbReference>
<dbReference type="STRING" id="671072.PL9214590001"/>
<proteinExistence type="predicted"/>
<keyword evidence="2" id="KW-1185">Reference proteome</keyword>
<sequence length="241" mass="28352">MSKILEIPLEICWEPQAACDCNFDDLYERVTENNVKFISVAELNSIDNPSQVIYINKMKHKNYFYETYLKDKVEQKDFDQEYVRFMRQLKVKPHLLLKINEFTQNFMPHDDILGVHIRRTDHVNYIRSNYPESVFSSDAKFISAIGKEIFKGYSKIFLATDNQLTKDMIFQNFPDLVISYCQDFNDNYQQKIDKNNQRHTTVEDALIDLYLLSKCKKIIGSYGSSFSEYAALLGKIPLIYP</sequence>
<dbReference type="Proteomes" id="UP000184315">
    <property type="component" value="Unassembled WGS sequence"/>
</dbReference>
<organism evidence="1 2">
    <name type="scientific">Planktothrix tepida PCC 9214</name>
    <dbReference type="NCBI Taxonomy" id="671072"/>
    <lineage>
        <taxon>Bacteria</taxon>
        <taxon>Bacillati</taxon>
        <taxon>Cyanobacteriota</taxon>
        <taxon>Cyanophyceae</taxon>
        <taxon>Oscillatoriophycideae</taxon>
        <taxon>Oscillatoriales</taxon>
        <taxon>Microcoleaceae</taxon>
        <taxon>Planktothrix</taxon>
    </lineage>
</organism>
<name>A0A1J1LMX1_9CYAN</name>
<dbReference type="GO" id="GO:0046921">
    <property type="term" value="F:alpha-(1-&gt;6)-fucosyltransferase activity"/>
    <property type="evidence" value="ECO:0007669"/>
    <property type="project" value="TreeGrafter"/>
</dbReference>
<dbReference type="AlphaFoldDB" id="A0A1J1LMX1"/>